<dbReference type="InterPro" id="IPR001223">
    <property type="entry name" value="Glyco_hydro18_cat"/>
</dbReference>
<sequence length="392" mass="41177">MGAITRGAFTVLVLAAVMSSLFVVWYGVWHGGQVQATGSTPPAARRTLVMTNPPLSPVAAVAPASGESSAAAAAAAADEEEGPADGSDDDAPPEPEVTVTVRVTVTPSPPPPPPRPSPTPRTARVGYLAQRGAFGGTSTVMSLETSGLAARLTHVNYAFANIDPDALTCLSGVTRPPLPDPDDPDQGDGAGDAWADYLRGFSAAESVDGVADAPDTALGGNFNQLKKLKARHPGLKTLISIGGPSYSKYFSDVAATAESRRRFVRSCLDAYIRGDLPEFGGRGGPRSAEGVFDGIDIDWEWPGSGGHAGNHVSDADRENLTELLAEFRCQLDALGEETGRRYLLTVYLPRDRRRLTDGFDLDRIYDHVDFVNVQGAGARQEGVESGLVGHPA</sequence>
<dbReference type="AlphaFoldDB" id="A0A8J3W1G2"/>
<feature type="compositionally biased region" description="Pro residues" evidence="7">
    <location>
        <begin position="107"/>
        <end position="119"/>
    </location>
</feature>
<evidence type="ECO:0000256" key="7">
    <source>
        <dbReference type="SAM" id="MobiDB-lite"/>
    </source>
</evidence>
<dbReference type="InterPro" id="IPR050314">
    <property type="entry name" value="Glycosyl_Hydrlase_18"/>
</dbReference>
<keyword evidence="3 5" id="KW-0378">Hydrolase</keyword>
<evidence type="ECO:0000256" key="5">
    <source>
        <dbReference type="RuleBase" id="RU000489"/>
    </source>
</evidence>
<dbReference type="PANTHER" id="PTHR11177">
    <property type="entry name" value="CHITINASE"/>
    <property type="match status" value="1"/>
</dbReference>
<feature type="region of interest" description="Disordered" evidence="7">
    <location>
        <begin position="69"/>
        <end position="95"/>
    </location>
</feature>
<feature type="domain" description="GH18" evidence="9">
    <location>
        <begin position="122"/>
        <end position="392"/>
    </location>
</feature>
<evidence type="ECO:0000256" key="1">
    <source>
        <dbReference type="ARBA" id="ARBA00000822"/>
    </source>
</evidence>
<dbReference type="EC" id="3.2.1.14" evidence="2"/>
<proteinExistence type="inferred from homology"/>
<dbReference type="Proteomes" id="UP000610966">
    <property type="component" value="Unassembled WGS sequence"/>
</dbReference>
<dbReference type="PANTHER" id="PTHR11177:SF317">
    <property type="entry name" value="CHITINASE 12-RELATED"/>
    <property type="match status" value="1"/>
</dbReference>
<keyword evidence="8" id="KW-0472">Membrane</keyword>
<comment type="catalytic activity">
    <reaction evidence="1">
        <text>Random endo-hydrolysis of N-acetyl-beta-D-glucosaminide (1-&gt;4)-beta-linkages in chitin and chitodextrins.</text>
        <dbReference type="EC" id="3.2.1.14"/>
    </reaction>
</comment>
<dbReference type="InterPro" id="IPR001579">
    <property type="entry name" value="Glyco_hydro_18_chit_AS"/>
</dbReference>
<dbReference type="Pfam" id="PF00704">
    <property type="entry name" value="Glyco_hydro_18"/>
    <property type="match status" value="1"/>
</dbReference>
<dbReference type="RefSeq" id="WP_204018366.1">
    <property type="nucleotide sequence ID" value="NZ_BOOG01000060.1"/>
</dbReference>
<evidence type="ECO:0000259" key="9">
    <source>
        <dbReference type="PROSITE" id="PS51910"/>
    </source>
</evidence>
<comment type="similarity">
    <text evidence="6">Belongs to the glycosyl hydrolase 18 family.</text>
</comment>
<gene>
    <name evidence="10" type="ORF">Mth01_49750</name>
</gene>
<organism evidence="10 11">
    <name type="scientific">Sphaerimonospora thailandensis</name>
    <dbReference type="NCBI Taxonomy" id="795644"/>
    <lineage>
        <taxon>Bacteria</taxon>
        <taxon>Bacillati</taxon>
        <taxon>Actinomycetota</taxon>
        <taxon>Actinomycetes</taxon>
        <taxon>Streptosporangiales</taxon>
        <taxon>Streptosporangiaceae</taxon>
        <taxon>Sphaerimonospora</taxon>
    </lineage>
</organism>
<keyword evidence="11" id="KW-1185">Reference proteome</keyword>
<evidence type="ECO:0000256" key="8">
    <source>
        <dbReference type="SAM" id="Phobius"/>
    </source>
</evidence>
<dbReference type="Gene3D" id="3.20.20.80">
    <property type="entry name" value="Glycosidases"/>
    <property type="match status" value="1"/>
</dbReference>
<dbReference type="GO" id="GO:0005975">
    <property type="term" value="P:carbohydrate metabolic process"/>
    <property type="evidence" value="ECO:0007669"/>
    <property type="project" value="InterPro"/>
</dbReference>
<protein>
    <recommendedName>
        <fullName evidence="2">chitinase</fullName>
        <ecNumber evidence="2">3.2.1.14</ecNumber>
    </recommendedName>
</protein>
<comment type="caution">
    <text evidence="10">The sequence shown here is derived from an EMBL/GenBank/DDBJ whole genome shotgun (WGS) entry which is preliminary data.</text>
</comment>
<dbReference type="PROSITE" id="PS01095">
    <property type="entry name" value="GH18_1"/>
    <property type="match status" value="1"/>
</dbReference>
<accession>A0A8J3W1G2</accession>
<feature type="compositionally biased region" description="Acidic residues" evidence="7">
    <location>
        <begin position="77"/>
        <end position="93"/>
    </location>
</feature>
<feature type="region of interest" description="Disordered" evidence="7">
    <location>
        <begin position="103"/>
        <end position="122"/>
    </location>
</feature>
<evidence type="ECO:0000256" key="6">
    <source>
        <dbReference type="RuleBase" id="RU004453"/>
    </source>
</evidence>
<dbReference type="InterPro" id="IPR017853">
    <property type="entry name" value="GH"/>
</dbReference>
<keyword evidence="4 5" id="KW-0326">Glycosidase</keyword>
<name>A0A8J3W1G2_9ACTN</name>
<dbReference type="SMART" id="SM00636">
    <property type="entry name" value="Glyco_18"/>
    <property type="match status" value="1"/>
</dbReference>
<dbReference type="InterPro" id="IPR011583">
    <property type="entry name" value="Chitinase_II/V-like_cat"/>
</dbReference>
<dbReference type="GO" id="GO:0008061">
    <property type="term" value="F:chitin binding"/>
    <property type="evidence" value="ECO:0007669"/>
    <property type="project" value="InterPro"/>
</dbReference>
<evidence type="ECO:0000313" key="11">
    <source>
        <dbReference type="Proteomes" id="UP000610966"/>
    </source>
</evidence>
<reference evidence="10" key="1">
    <citation type="submission" date="2021-01" db="EMBL/GenBank/DDBJ databases">
        <title>Whole genome shotgun sequence of Sphaerimonospora thailandensis NBRC 107569.</title>
        <authorList>
            <person name="Komaki H."/>
            <person name="Tamura T."/>
        </authorList>
    </citation>
    <scope>NUCLEOTIDE SEQUENCE</scope>
    <source>
        <strain evidence="10">NBRC 107569</strain>
    </source>
</reference>
<dbReference type="GO" id="GO:0008843">
    <property type="term" value="F:endochitinase activity"/>
    <property type="evidence" value="ECO:0007669"/>
    <property type="project" value="UniProtKB-EC"/>
</dbReference>
<keyword evidence="8" id="KW-1133">Transmembrane helix</keyword>
<evidence type="ECO:0000256" key="4">
    <source>
        <dbReference type="ARBA" id="ARBA00023295"/>
    </source>
</evidence>
<feature type="transmembrane region" description="Helical" evidence="8">
    <location>
        <begin position="7"/>
        <end position="29"/>
    </location>
</feature>
<evidence type="ECO:0000313" key="10">
    <source>
        <dbReference type="EMBL" id="GIH72722.1"/>
    </source>
</evidence>
<keyword evidence="8" id="KW-0812">Transmembrane</keyword>
<dbReference type="SUPFAM" id="SSF51445">
    <property type="entry name" value="(Trans)glycosidases"/>
    <property type="match status" value="1"/>
</dbReference>
<dbReference type="EMBL" id="BOOG01000060">
    <property type="protein sequence ID" value="GIH72722.1"/>
    <property type="molecule type" value="Genomic_DNA"/>
</dbReference>
<evidence type="ECO:0000256" key="3">
    <source>
        <dbReference type="ARBA" id="ARBA00022801"/>
    </source>
</evidence>
<evidence type="ECO:0000256" key="2">
    <source>
        <dbReference type="ARBA" id="ARBA00012729"/>
    </source>
</evidence>
<dbReference type="PROSITE" id="PS51910">
    <property type="entry name" value="GH18_2"/>
    <property type="match status" value="1"/>
</dbReference>